<accession>A0A316YUU1</accession>
<dbReference type="STRING" id="215250.A0A316YUU1"/>
<dbReference type="CDD" id="cd00885">
    <property type="entry name" value="cinA"/>
    <property type="match status" value="1"/>
</dbReference>
<keyword evidence="4" id="KW-1185">Reference proteome</keyword>
<dbReference type="EMBL" id="KZ819634">
    <property type="protein sequence ID" value="PWN92872.1"/>
    <property type="molecule type" value="Genomic_DNA"/>
</dbReference>
<name>A0A316YUU1_9BASI</name>
<feature type="region of interest" description="Disordered" evidence="1">
    <location>
        <begin position="33"/>
        <end position="73"/>
    </location>
</feature>
<proteinExistence type="predicted"/>
<dbReference type="SMART" id="SM00852">
    <property type="entry name" value="MoCF_biosynth"/>
    <property type="match status" value="1"/>
</dbReference>
<dbReference type="Pfam" id="PF00994">
    <property type="entry name" value="MoCF_biosynth"/>
    <property type="match status" value="1"/>
</dbReference>
<dbReference type="InParanoid" id="A0A316YUU1"/>
<dbReference type="RefSeq" id="XP_025380070.1">
    <property type="nucleotide sequence ID" value="XM_025520291.1"/>
</dbReference>
<reference evidence="3" key="1">
    <citation type="journal article" date="2018" name="Mol. Biol. Evol.">
        <title>Broad Genomic Sampling Reveals a Smut Pathogenic Ancestry of the Fungal Clade Ustilaginomycotina.</title>
        <authorList>
            <person name="Kijpornyongpan T."/>
            <person name="Mondo S.J."/>
            <person name="Barry K."/>
            <person name="Sandor L."/>
            <person name="Lee J."/>
            <person name="Lipzen A."/>
            <person name="Pangilinan J."/>
            <person name="LaButti K."/>
            <person name="Hainaut M."/>
            <person name="Henrissat B."/>
            <person name="Grigoriev I.V."/>
            <person name="Spatafora J.W."/>
            <person name="Aime M.C."/>
        </authorList>
    </citation>
    <scope>NUCLEOTIDE SEQUENCE [LARGE SCALE GENOMIC DNA]</scope>
    <source>
        <strain evidence="3">MCA 4198</strain>
    </source>
</reference>
<dbReference type="Gene3D" id="3.40.980.10">
    <property type="entry name" value="MoaB/Mog-like domain"/>
    <property type="match status" value="1"/>
</dbReference>
<dbReference type="GO" id="GO:0047884">
    <property type="term" value="F:FAD diphosphatase activity"/>
    <property type="evidence" value="ECO:0007669"/>
    <property type="project" value="TreeGrafter"/>
</dbReference>
<evidence type="ECO:0000259" key="2">
    <source>
        <dbReference type="SMART" id="SM00852"/>
    </source>
</evidence>
<dbReference type="OrthoDB" id="448496at2759"/>
<dbReference type="Pfam" id="PF24102">
    <property type="entry name" value="FLAD1_M"/>
    <property type="match status" value="1"/>
</dbReference>
<dbReference type="InterPro" id="IPR056596">
    <property type="entry name" value="FLAD1_M"/>
</dbReference>
<dbReference type="GO" id="GO:0042726">
    <property type="term" value="P:flavin-containing compound metabolic process"/>
    <property type="evidence" value="ECO:0007669"/>
    <property type="project" value="TreeGrafter"/>
</dbReference>
<evidence type="ECO:0000256" key="1">
    <source>
        <dbReference type="SAM" id="MobiDB-lite"/>
    </source>
</evidence>
<sequence length="342" mass="37628">MIPLAATTRVATAASSPSVARLASLTAQLARPASQQTSSAAMSSSAVQREKGSSSAGEPTMPRFEKTPVPANPLGPGNYVKTAACLIIGDEVLNGKTKDSNSNYFAKWCFNLGIDVKRIEVIPDDEDDIIEAARRMTDKYDLVLSSGGIGPTPDDITYESMAKAFNAEPLEYSQETLRRMQENMAARRRDWGQQTEEMITARKRMALFPSKNAEIIWPTEELWVPVVRMAGKLCILPGVPRLFEALLDGLEPYVPIDPNRPRPFRLLVHTKLPESNISPFLAKLTDKCKPEGIKVGSYPKWNNGVDVSLIGEDMDRLQELGKEVEREIEGTIVAQGKIGEQP</sequence>
<dbReference type="InterPro" id="IPR036425">
    <property type="entry name" value="MoaB/Mog-like_dom_sf"/>
</dbReference>
<feature type="domain" description="MoaB/Mog" evidence="2">
    <location>
        <begin position="84"/>
        <end position="257"/>
    </location>
</feature>
<protein>
    <submittedName>
        <fullName evidence="3">Molybdopterin binding protein</fullName>
    </submittedName>
</protein>
<evidence type="ECO:0000313" key="4">
    <source>
        <dbReference type="Proteomes" id="UP000245768"/>
    </source>
</evidence>
<dbReference type="Proteomes" id="UP000245768">
    <property type="component" value="Unassembled WGS sequence"/>
</dbReference>
<dbReference type="PANTHER" id="PTHR47675:SF1">
    <property type="entry name" value="MOLYBDOPTERIN BINDING DOMAIN PROTEIN (AFU_ORTHOLOGUE AFUA_5G11210)"/>
    <property type="match status" value="1"/>
</dbReference>
<dbReference type="SUPFAM" id="SSF53218">
    <property type="entry name" value="Molybdenum cofactor biosynthesis proteins"/>
    <property type="match status" value="1"/>
</dbReference>
<gene>
    <name evidence="3" type="ORF">FA10DRAFT_263613</name>
</gene>
<evidence type="ECO:0000313" key="3">
    <source>
        <dbReference type="EMBL" id="PWN92872.1"/>
    </source>
</evidence>
<dbReference type="GeneID" id="37042207"/>
<dbReference type="InterPro" id="IPR001453">
    <property type="entry name" value="MoaB/Mog_dom"/>
</dbReference>
<dbReference type="PANTHER" id="PTHR47675">
    <property type="entry name" value="MOLYBDOPTERIN BINDING DOMAIN PROTEIN (AFU_ORTHOLOGUE AFUA_5G11210)"/>
    <property type="match status" value="1"/>
</dbReference>
<feature type="compositionally biased region" description="Low complexity" evidence="1">
    <location>
        <begin position="33"/>
        <end position="46"/>
    </location>
</feature>
<dbReference type="AlphaFoldDB" id="A0A316YUU1"/>
<organism evidence="3 4">
    <name type="scientific">Acaromyces ingoldii</name>
    <dbReference type="NCBI Taxonomy" id="215250"/>
    <lineage>
        <taxon>Eukaryota</taxon>
        <taxon>Fungi</taxon>
        <taxon>Dikarya</taxon>
        <taxon>Basidiomycota</taxon>
        <taxon>Ustilaginomycotina</taxon>
        <taxon>Exobasidiomycetes</taxon>
        <taxon>Exobasidiales</taxon>
        <taxon>Cryptobasidiaceae</taxon>
        <taxon>Acaromyces</taxon>
    </lineage>
</organism>